<dbReference type="InterPro" id="IPR003462">
    <property type="entry name" value="ODC_Mu_crystall"/>
</dbReference>
<reference evidence="1 2" key="1">
    <citation type="submission" date="2019-02" db="EMBL/GenBank/DDBJ databases">
        <title>Deep-cultivation of Planctomycetes and their phenomic and genomic characterization uncovers novel biology.</title>
        <authorList>
            <person name="Wiegand S."/>
            <person name="Jogler M."/>
            <person name="Boedeker C."/>
            <person name="Pinto D."/>
            <person name="Vollmers J."/>
            <person name="Rivas-Marin E."/>
            <person name="Kohn T."/>
            <person name="Peeters S.H."/>
            <person name="Heuer A."/>
            <person name="Rast P."/>
            <person name="Oberbeckmann S."/>
            <person name="Bunk B."/>
            <person name="Jeske O."/>
            <person name="Meyerdierks A."/>
            <person name="Storesund J.E."/>
            <person name="Kallscheuer N."/>
            <person name="Luecker S."/>
            <person name="Lage O.M."/>
            <person name="Pohl T."/>
            <person name="Merkel B.J."/>
            <person name="Hornburger P."/>
            <person name="Mueller R.-W."/>
            <person name="Bruemmer F."/>
            <person name="Labrenz M."/>
            <person name="Spormann A.M."/>
            <person name="Op Den Camp H."/>
            <person name="Overmann J."/>
            <person name="Amann R."/>
            <person name="Jetten M.S.M."/>
            <person name="Mascher T."/>
            <person name="Medema M.H."/>
            <person name="Devos D.P."/>
            <person name="Kaster A.-K."/>
            <person name="Ovreas L."/>
            <person name="Rohde M."/>
            <person name="Galperin M.Y."/>
            <person name="Jogler C."/>
        </authorList>
    </citation>
    <scope>NUCLEOTIDE SEQUENCE [LARGE SCALE GENOMIC DNA]</scope>
    <source>
        <strain evidence="1 2">Pla52n</strain>
    </source>
</reference>
<sequence>MATKTALHLSLFATVKSMRQKFTILLTHQDVVGILSTISVDVFMRELIDELQTAFQRFSTTEFDVPIRTGFHYETPHPGLIEWMPLHRHGQSVFIKTVGYHPTNPQVRMLPTVISTFSLFDPTSGCLLAVCDGAALTALRTGAASAIATRMLSDLSRPVSMGLIGCGAQAVTQLHALMQVATINEIRVFDIRREVSDSLGDRIASFNHGDVPVIVTSVDDVVQNSDVISTATSISVGDGPLFDDLTPRDHVHVNAVGSDLPGKIELPLSLLSRSHVCPDFPEQAIIEGECQQLTREQIGSSIMCIVANADAYSNLKQQRTVFDSTGWALEDYVATELLMRYARELHVGSRVALSGNTDAPYNPYEGIKSIVTTGAR</sequence>
<dbReference type="Pfam" id="PF02423">
    <property type="entry name" value="OCD_Mu_crystall"/>
    <property type="match status" value="1"/>
</dbReference>
<dbReference type="InterPro" id="IPR036291">
    <property type="entry name" value="NAD(P)-bd_dom_sf"/>
</dbReference>
<dbReference type="InterPro" id="IPR023401">
    <property type="entry name" value="ODC_N"/>
</dbReference>
<dbReference type="Proteomes" id="UP000320176">
    <property type="component" value="Unassembled WGS sequence"/>
</dbReference>
<protein>
    <submittedName>
        <fullName evidence="1">L-lysine cyclodeaminase</fullName>
        <ecNumber evidence="1">4.3.1.28</ecNumber>
    </submittedName>
</protein>
<accession>A0A5C6AZD8</accession>
<dbReference type="SUPFAM" id="SSF51735">
    <property type="entry name" value="NAD(P)-binding Rossmann-fold domains"/>
    <property type="match status" value="1"/>
</dbReference>
<keyword evidence="2" id="KW-1185">Reference proteome</keyword>
<evidence type="ECO:0000313" key="1">
    <source>
        <dbReference type="EMBL" id="TWU04998.1"/>
    </source>
</evidence>
<dbReference type="EMBL" id="SJPN01000003">
    <property type="protein sequence ID" value="TWU04998.1"/>
    <property type="molecule type" value="Genomic_DNA"/>
</dbReference>
<dbReference type="Gene3D" id="3.30.1780.10">
    <property type="entry name" value="ornithine cyclodeaminase, domain 1"/>
    <property type="match status" value="1"/>
</dbReference>
<dbReference type="PANTHER" id="PTHR13812:SF19">
    <property type="entry name" value="KETIMINE REDUCTASE MU-CRYSTALLIN"/>
    <property type="match status" value="1"/>
</dbReference>
<name>A0A5C6AZD8_9BACT</name>
<keyword evidence="1" id="KW-0456">Lyase</keyword>
<dbReference type="GO" id="GO:0016829">
    <property type="term" value="F:lyase activity"/>
    <property type="evidence" value="ECO:0007669"/>
    <property type="project" value="UniProtKB-KW"/>
</dbReference>
<dbReference type="PANTHER" id="PTHR13812">
    <property type="entry name" value="KETIMINE REDUCTASE MU-CRYSTALLIN"/>
    <property type="match status" value="1"/>
</dbReference>
<organism evidence="1 2">
    <name type="scientific">Stieleria varia</name>
    <dbReference type="NCBI Taxonomy" id="2528005"/>
    <lineage>
        <taxon>Bacteria</taxon>
        <taxon>Pseudomonadati</taxon>
        <taxon>Planctomycetota</taxon>
        <taxon>Planctomycetia</taxon>
        <taxon>Pirellulales</taxon>
        <taxon>Pirellulaceae</taxon>
        <taxon>Stieleria</taxon>
    </lineage>
</organism>
<dbReference type="PIRSF" id="PIRSF001439">
    <property type="entry name" value="CryM"/>
    <property type="match status" value="1"/>
</dbReference>
<gene>
    <name evidence="1" type="primary">rapL</name>
    <name evidence="1" type="ORF">Pla52n_30430</name>
</gene>
<dbReference type="EC" id="4.3.1.28" evidence="1"/>
<dbReference type="GO" id="GO:0005737">
    <property type="term" value="C:cytoplasm"/>
    <property type="evidence" value="ECO:0007669"/>
    <property type="project" value="TreeGrafter"/>
</dbReference>
<dbReference type="Gene3D" id="3.40.50.720">
    <property type="entry name" value="NAD(P)-binding Rossmann-like Domain"/>
    <property type="match status" value="1"/>
</dbReference>
<dbReference type="AlphaFoldDB" id="A0A5C6AZD8"/>
<comment type="caution">
    <text evidence="1">The sequence shown here is derived from an EMBL/GenBank/DDBJ whole genome shotgun (WGS) entry which is preliminary data.</text>
</comment>
<proteinExistence type="predicted"/>
<evidence type="ECO:0000313" key="2">
    <source>
        <dbReference type="Proteomes" id="UP000320176"/>
    </source>
</evidence>